<accession>A0A501PM49</accession>
<comment type="subcellular location">
    <subcellularLocation>
        <location evidence="8">Membrane</location>
        <topology evidence="8">Single-pass membrane protein</topology>
        <orientation evidence="8">Periplasmic side</orientation>
    </subcellularLocation>
</comment>
<feature type="domain" description="CcmH/CycL/Ccl2/NrfF N-terminal" evidence="10">
    <location>
        <begin position="9"/>
        <end position="150"/>
    </location>
</feature>
<dbReference type="CDD" id="cd16378">
    <property type="entry name" value="CcmH_N"/>
    <property type="match status" value="1"/>
</dbReference>
<dbReference type="GO" id="GO:0005886">
    <property type="term" value="C:plasma membrane"/>
    <property type="evidence" value="ECO:0007669"/>
    <property type="project" value="TreeGrafter"/>
</dbReference>
<feature type="signal peptide" evidence="9">
    <location>
        <begin position="1"/>
        <end position="19"/>
    </location>
</feature>
<evidence type="ECO:0000256" key="1">
    <source>
        <dbReference type="ARBA" id="ARBA00010342"/>
    </source>
</evidence>
<dbReference type="InterPro" id="IPR051263">
    <property type="entry name" value="C-type_cytochrome_biogenesis"/>
</dbReference>
<proteinExistence type="inferred from homology"/>
<dbReference type="RefSeq" id="WP_139939042.1">
    <property type="nucleotide sequence ID" value="NZ_JBHSYP010000003.1"/>
</dbReference>
<comment type="function">
    <text evidence="7">Required for the biogenesis of c-type cytochromes. Possible subunit of a heme lyase.</text>
</comment>
<gene>
    <name evidence="11" type="ORF">FIV46_05050</name>
</gene>
<dbReference type="FunFam" id="1.10.8.640:FF:000001">
    <property type="entry name" value="Cytochrome c-type biogenesis protein"/>
    <property type="match status" value="1"/>
</dbReference>
<dbReference type="EMBL" id="VFIY01000005">
    <property type="protein sequence ID" value="TPD61579.1"/>
    <property type="molecule type" value="Genomic_DNA"/>
</dbReference>
<protein>
    <recommendedName>
        <fullName evidence="9">Cytochrome c-type biogenesis protein</fullName>
    </recommendedName>
</protein>
<dbReference type="PANTHER" id="PTHR47870:SF1">
    <property type="entry name" value="CYTOCHROME C-TYPE BIOGENESIS PROTEIN CCMH"/>
    <property type="match status" value="1"/>
</dbReference>
<dbReference type="PANTHER" id="PTHR47870">
    <property type="entry name" value="CYTOCHROME C-TYPE BIOGENESIS PROTEIN CCMH"/>
    <property type="match status" value="1"/>
</dbReference>
<keyword evidence="9" id="KW-1133">Transmembrane helix</keyword>
<keyword evidence="4 9" id="KW-0732">Signal</keyword>
<feature type="chain" id="PRO_5021471135" description="Cytochrome c-type biogenesis protein" evidence="9">
    <location>
        <begin position="20"/>
        <end position="156"/>
    </location>
</feature>
<keyword evidence="9" id="KW-0812">Transmembrane</keyword>
<evidence type="ECO:0000313" key="11">
    <source>
        <dbReference type="EMBL" id="TPD61579.1"/>
    </source>
</evidence>
<reference evidence="12" key="1">
    <citation type="submission" date="2019-06" db="EMBL/GenBank/DDBJ databases">
        <title>The complete genome of Emcibacter congregatus ZYLT.</title>
        <authorList>
            <person name="Zhao Z."/>
        </authorList>
    </citation>
    <scope>NUCLEOTIDE SEQUENCE [LARGE SCALE GENOMIC DNA]</scope>
    <source>
        <strain evidence="12">MCCC 1A06723</strain>
    </source>
</reference>
<dbReference type="InterPro" id="IPR038297">
    <property type="entry name" value="CcmH/CycL/NrfF/Ccl2_sf"/>
</dbReference>
<evidence type="ECO:0000256" key="7">
    <source>
        <dbReference type="ARBA" id="ARBA00037230"/>
    </source>
</evidence>
<evidence type="ECO:0000256" key="5">
    <source>
        <dbReference type="ARBA" id="ARBA00022748"/>
    </source>
</evidence>
<organism evidence="11 12">
    <name type="scientific">Emcibacter nanhaiensis</name>
    <dbReference type="NCBI Taxonomy" id="1505037"/>
    <lineage>
        <taxon>Bacteria</taxon>
        <taxon>Pseudomonadati</taxon>
        <taxon>Pseudomonadota</taxon>
        <taxon>Alphaproteobacteria</taxon>
        <taxon>Emcibacterales</taxon>
        <taxon>Emcibacteraceae</taxon>
        <taxon>Emcibacter</taxon>
    </lineage>
</organism>
<evidence type="ECO:0000256" key="2">
    <source>
        <dbReference type="ARBA" id="ARBA00022617"/>
    </source>
</evidence>
<dbReference type="Proteomes" id="UP000319148">
    <property type="component" value="Unassembled WGS sequence"/>
</dbReference>
<name>A0A501PM49_9PROT</name>
<evidence type="ECO:0000256" key="6">
    <source>
        <dbReference type="ARBA" id="ARBA00023004"/>
    </source>
</evidence>
<dbReference type="AlphaFoldDB" id="A0A501PM49"/>
<feature type="transmembrane region" description="Helical" evidence="9">
    <location>
        <begin position="104"/>
        <end position="125"/>
    </location>
</feature>
<evidence type="ECO:0000256" key="4">
    <source>
        <dbReference type="ARBA" id="ARBA00022729"/>
    </source>
</evidence>
<evidence type="ECO:0000313" key="12">
    <source>
        <dbReference type="Proteomes" id="UP000319148"/>
    </source>
</evidence>
<dbReference type="Pfam" id="PF03918">
    <property type="entry name" value="CcmH"/>
    <property type="match status" value="1"/>
</dbReference>
<evidence type="ECO:0000259" key="10">
    <source>
        <dbReference type="Pfam" id="PF03918"/>
    </source>
</evidence>
<keyword evidence="12" id="KW-1185">Reference proteome</keyword>
<evidence type="ECO:0000256" key="9">
    <source>
        <dbReference type="RuleBase" id="RU364112"/>
    </source>
</evidence>
<keyword evidence="2 9" id="KW-0349">Heme</keyword>
<dbReference type="GO" id="GO:0017004">
    <property type="term" value="P:cytochrome complex assembly"/>
    <property type="evidence" value="ECO:0007669"/>
    <property type="project" value="UniProtKB-KW"/>
</dbReference>
<dbReference type="InterPro" id="IPR005616">
    <property type="entry name" value="CcmH/CycL/Ccl2/NrfF_N"/>
</dbReference>
<keyword evidence="9" id="KW-0472">Membrane</keyword>
<comment type="caution">
    <text evidence="11">The sequence shown here is derived from an EMBL/GenBank/DDBJ whole genome shotgun (WGS) entry which is preliminary data.</text>
</comment>
<keyword evidence="3 9" id="KW-0479">Metal-binding</keyword>
<dbReference type="Gene3D" id="1.10.8.640">
    <property type="entry name" value="Cytochrome C biogenesis protein"/>
    <property type="match status" value="1"/>
</dbReference>
<keyword evidence="5" id="KW-0201">Cytochrome c-type biogenesis</keyword>
<evidence type="ECO:0000256" key="3">
    <source>
        <dbReference type="ARBA" id="ARBA00022723"/>
    </source>
</evidence>
<comment type="similarity">
    <text evidence="1 9">Belongs to the CcmH/CycL/Ccl2/NrfF family.</text>
</comment>
<sequence length="156" mass="17751">MRAVVLSVLLIFFTQSAFALGVDDGRLKDPIQEARAQELMKQLRCLVCQNQSIVDSNADLAQDLRMVVRERILAGDTDEEVLHYMTDRYGDWVLLKPPLKSETMMLWFSPLILLVIGAIFAVLYLRRRSSAVQPAAPLSHEEEARLEKLLHDGEEK</sequence>
<keyword evidence="6 9" id="KW-0408">Iron</keyword>
<evidence type="ECO:0000256" key="8">
    <source>
        <dbReference type="ARBA" id="ARBA00060491"/>
    </source>
</evidence>
<dbReference type="GO" id="GO:0046872">
    <property type="term" value="F:metal ion binding"/>
    <property type="evidence" value="ECO:0007669"/>
    <property type="project" value="UniProtKB-KW"/>
</dbReference>
<dbReference type="OrthoDB" id="9804975at2"/>